<evidence type="ECO:0000259" key="6">
    <source>
        <dbReference type="Pfam" id="PF01509"/>
    </source>
</evidence>
<evidence type="ECO:0000256" key="3">
    <source>
        <dbReference type="ARBA" id="ARBA00022694"/>
    </source>
</evidence>
<accession>A0A2A4X668</accession>
<evidence type="ECO:0000256" key="4">
    <source>
        <dbReference type="ARBA" id="ARBA00023235"/>
    </source>
</evidence>
<evidence type="ECO:0000313" key="8">
    <source>
        <dbReference type="EMBL" id="PCI77994.1"/>
    </source>
</evidence>
<dbReference type="InterPro" id="IPR002501">
    <property type="entry name" value="PsdUridine_synth_N"/>
</dbReference>
<name>A0A2A4X668_UNCAE</name>
<evidence type="ECO:0000256" key="5">
    <source>
        <dbReference type="HAMAP-Rule" id="MF_01080"/>
    </source>
</evidence>
<dbReference type="InterPro" id="IPR014780">
    <property type="entry name" value="tRNA_psdUridine_synth_TruB"/>
</dbReference>
<dbReference type="Proteomes" id="UP000218775">
    <property type="component" value="Unassembled WGS sequence"/>
</dbReference>
<reference evidence="9" key="1">
    <citation type="submission" date="2017-08" db="EMBL/GenBank/DDBJ databases">
        <title>A dynamic microbial community with high functional redundancy inhabits the cold, oxic subseafloor aquifer.</title>
        <authorList>
            <person name="Tully B.J."/>
            <person name="Wheat C.G."/>
            <person name="Glazer B.T."/>
            <person name="Huber J.A."/>
        </authorList>
    </citation>
    <scope>NUCLEOTIDE SEQUENCE [LARGE SCALE GENOMIC DNA]</scope>
</reference>
<evidence type="ECO:0000259" key="7">
    <source>
        <dbReference type="Pfam" id="PF16198"/>
    </source>
</evidence>
<comment type="function">
    <text evidence="5">Responsible for synthesis of pseudouridine from uracil-55 in the psi GC loop of transfer RNAs.</text>
</comment>
<comment type="catalytic activity">
    <reaction evidence="1 5">
        <text>uridine(55) in tRNA = pseudouridine(55) in tRNA</text>
        <dbReference type="Rhea" id="RHEA:42532"/>
        <dbReference type="Rhea" id="RHEA-COMP:10101"/>
        <dbReference type="Rhea" id="RHEA-COMP:10102"/>
        <dbReference type="ChEBI" id="CHEBI:65314"/>
        <dbReference type="ChEBI" id="CHEBI:65315"/>
        <dbReference type="EC" id="5.4.99.25"/>
    </reaction>
</comment>
<dbReference type="InterPro" id="IPR020103">
    <property type="entry name" value="PsdUridine_synth_cat_dom_sf"/>
</dbReference>
<evidence type="ECO:0000313" key="9">
    <source>
        <dbReference type="Proteomes" id="UP000218775"/>
    </source>
</evidence>
<proteinExistence type="inferred from homology"/>
<comment type="caution">
    <text evidence="8">The sequence shown here is derived from an EMBL/GenBank/DDBJ whole genome shotgun (WGS) entry which is preliminary data.</text>
</comment>
<dbReference type="GO" id="GO:1990481">
    <property type="term" value="P:mRNA pseudouridine synthesis"/>
    <property type="evidence" value="ECO:0007669"/>
    <property type="project" value="TreeGrafter"/>
</dbReference>
<dbReference type="GO" id="GO:0031119">
    <property type="term" value="P:tRNA pseudouridine synthesis"/>
    <property type="evidence" value="ECO:0007669"/>
    <property type="project" value="UniProtKB-UniRule"/>
</dbReference>
<comment type="similarity">
    <text evidence="2 5">Belongs to the pseudouridine synthase TruB family. Type 1 subfamily.</text>
</comment>
<dbReference type="AlphaFoldDB" id="A0A2A4X668"/>
<keyword evidence="4 5" id="KW-0413">Isomerase</keyword>
<gene>
    <name evidence="5 8" type="primary">truB</name>
    <name evidence="8" type="ORF">COB21_02205</name>
</gene>
<feature type="domain" description="tRNA pseudouridylate synthase B C-terminal" evidence="7">
    <location>
        <begin position="177"/>
        <end position="211"/>
    </location>
</feature>
<feature type="active site" description="Nucleophile" evidence="5">
    <location>
        <position position="44"/>
    </location>
</feature>
<dbReference type="Pfam" id="PF01509">
    <property type="entry name" value="TruB_N"/>
    <property type="match status" value="1"/>
</dbReference>
<keyword evidence="3 5" id="KW-0819">tRNA processing</keyword>
<dbReference type="GO" id="GO:0160148">
    <property type="term" value="F:tRNA pseudouridine(55) synthase activity"/>
    <property type="evidence" value="ECO:0007669"/>
    <property type="project" value="UniProtKB-EC"/>
</dbReference>
<dbReference type="HAMAP" id="MF_01080">
    <property type="entry name" value="TruB_bact"/>
    <property type="match status" value="1"/>
</dbReference>
<dbReference type="GO" id="GO:0003723">
    <property type="term" value="F:RNA binding"/>
    <property type="evidence" value="ECO:0007669"/>
    <property type="project" value="InterPro"/>
</dbReference>
<dbReference type="NCBIfam" id="TIGR00431">
    <property type="entry name" value="TruB"/>
    <property type="match status" value="1"/>
</dbReference>
<dbReference type="PANTHER" id="PTHR13767">
    <property type="entry name" value="TRNA-PSEUDOURIDINE SYNTHASE"/>
    <property type="match status" value="1"/>
</dbReference>
<dbReference type="EMBL" id="NVUK01000010">
    <property type="protein sequence ID" value="PCI77994.1"/>
    <property type="molecule type" value="Genomic_DNA"/>
</dbReference>
<dbReference type="Pfam" id="PF16198">
    <property type="entry name" value="TruB_C_2"/>
    <property type="match status" value="1"/>
</dbReference>
<dbReference type="CDD" id="cd02573">
    <property type="entry name" value="PseudoU_synth_EcTruB"/>
    <property type="match status" value="1"/>
</dbReference>
<evidence type="ECO:0000256" key="1">
    <source>
        <dbReference type="ARBA" id="ARBA00000385"/>
    </source>
</evidence>
<dbReference type="EC" id="5.4.99.25" evidence="5"/>
<organism evidence="8 9">
    <name type="scientific">Aerophobetes bacterium</name>
    <dbReference type="NCBI Taxonomy" id="2030807"/>
    <lineage>
        <taxon>Bacteria</taxon>
        <taxon>Candidatus Aerophobota</taxon>
    </lineage>
</organism>
<dbReference type="SUPFAM" id="SSF55120">
    <property type="entry name" value="Pseudouridine synthase"/>
    <property type="match status" value="1"/>
</dbReference>
<sequence length="231" mass="25493">MTTTSTYEGVLPVAKPKGKTSFYLIKLMRKVSGIKKIGHTGTLDPFATGVMVLLLGRTYTKQCDALMANEKEYEATFRLGICTDTQDVDGTPTETSSKIPTLEEVNNAIAKFQGSFEQLPPMYSAKKIGGKRLYTLAREGITVERKKSLVTAYVTLISYTYPYLKVGVKCSKGTYIRTLGYDIGQILGCGAYTQDLARTKNGSFTLSDCFEFSEGLIERDSFLPFLLKTSP</sequence>
<feature type="domain" description="Pseudouridine synthase II N-terminal" evidence="6">
    <location>
        <begin position="29"/>
        <end position="176"/>
    </location>
</feature>
<protein>
    <recommendedName>
        <fullName evidence="5">tRNA pseudouridine synthase B</fullName>
        <ecNumber evidence="5">5.4.99.25</ecNumber>
    </recommendedName>
    <alternativeName>
        <fullName evidence="5">tRNA pseudouridine(55) synthase</fullName>
        <shortName evidence="5">Psi55 synthase</shortName>
    </alternativeName>
    <alternativeName>
        <fullName evidence="5">tRNA pseudouridylate synthase</fullName>
    </alternativeName>
    <alternativeName>
        <fullName evidence="5">tRNA-uridine isomerase</fullName>
    </alternativeName>
</protein>
<dbReference type="PANTHER" id="PTHR13767:SF2">
    <property type="entry name" value="PSEUDOURIDYLATE SYNTHASE TRUB1"/>
    <property type="match status" value="1"/>
</dbReference>
<dbReference type="Gene3D" id="3.30.2350.10">
    <property type="entry name" value="Pseudouridine synthase"/>
    <property type="match status" value="1"/>
</dbReference>
<evidence type="ECO:0000256" key="2">
    <source>
        <dbReference type="ARBA" id="ARBA00005642"/>
    </source>
</evidence>
<dbReference type="InterPro" id="IPR032819">
    <property type="entry name" value="TruB_C"/>
</dbReference>